<reference evidence="1" key="1">
    <citation type="submission" date="2014-09" db="EMBL/GenBank/DDBJ databases">
        <authorList>
            <person name="Magalhaes I.L.F."/>
            <person name="Oliveira U."/>
            <person name="Santos F.R."/>
            <person name="Vidigal T.H.D.A."/>
            <person name="Brescovit A.D."/>
            <person name="Santos A.J."/>
        </authorList>
    </citation>
    <scope>NUCLEOTIDE SEQUENCE</scope>
    <source>
        <tissue evidence="1">Shoot tissue taken approximately 20 cm above the soil surface</tissue>
    </source>
</reference>
<proteinExistence type="predicted"/>
<dbReference type="EMBL" id="GBRH01168126">
    <property type="protein sequence ID" value="JAE29770.1"/>
    <property type="molecule type" value="Transcribed_RNA"/>
</dbReference>
<sequence>MKSMITWIALPLPLIRKVFFRNKVPSLRRLHKKRARTT</sequence>
<evidence type="ECO:0000313" key="1">
    <source>
        <dbReference type="EMBL" id="JAE29770.1"/>
    </source>
</evidence>
<reference evidence="1" key="2">
    <citation type="journal article" date="2015" name="Data Brief">
        <title>Shoot transcriptome of the giant reed, Arundo donax.</title>
        <authorList>
            <person name="Barrero R.A."/>
            <person name="Guerrero F.D."/>
            <person name="Moolhuijzen P."/>
            <person name="Goolsby J.A."/>
            <person name="Tidwell J."/>
            <person name="Bellgard S.E."/>
            <person name="Bellgard M.I."/>
        </authorList>
    </citation>
    <scope>NUCLEOTIDE SEQUENCE</scope>
    <source>
        <tissue evidence="1">Shoot tissue taken approximately 20 cm above the soil surface</tissue>
    </source>
</reference>
<dbReference type="AlphaFoldDB" id="A0A0A9GXQ7"/>
<name>A0A0A9GXQ7_ARUDO</name>
<accession>A0A0A9GXQ7</accession>
<protein>
    <submittedName>
        <fullName evidence="1">Uncharacterized protein</fullName>
    </submittedName>
</protein>
<organism evidence="1">
    <name type="scientific">Arundo donax</name>
    <name type="common">Giant reed</name>
    <name type="synonym">Donax arundinaceus</name>
    <dbReference type="NCBI Taxonomy" id="35708"/>
    <lineage>
        <taxon>Eukaryota</taxon>
        <taxon>Viridiplantae</taxon>
        <taxon>Streptophyta</taxon>
        <taxon>Embryophyta</taxon>
        <taxon>Tracheophyta</taxon>
        <taxon>Spermatophyta</taxon>
        <taxon>Magnoliopsida</taxon>
        <taxon>Liliopsida</taxon>
        <taxon>Poales</taxon>
        <taxon>Poaceae</taxon>
        <taxon>PACMAD clade</taxon>
        <taxon>Arundinoideae</taxon>
        <taxon>Arundineae</taxon>
        <taxon>Arundo</taxon>
    </lineage>
</organism>